<dbReference type="PANTHER" id="PTHR22594">
    <property type="entry name" value="ASPARTYL/LYSYL-TRNA SYNTHETASE"/>
    <property type="match status" value="1"/>
</dbReference>
<dbReference type="Gene3D" id="3.30.1360.30">
    <property type="entry name" value="GAD-like domain"/>
    <property type="match status" value="1"/>
</dbReference>
<feature type="binding site" evidence="7">
    <location>
        <begin position="219"/>
        <end position="221"/>
    </location>
    <ligand>
        <name>ATP</name>
        <dbReference type="ChEBI" id="CHEBI:30616"/>
    </ligand>
</feature>
<feature type="region of interest" description="Aspartate" evidence="7">
    <location>
        <begin position="197"/>
        <end position="200"/>
    </location>
</feature>
<dbReference type="GO" id="GO:0003676">
    <property type="term" value="F:nucleic acid binding"/>
    <property type="evidence" value="ECO:0007669"/>
    <property type="project" value="InterPro"/>
</dbReference>
<dbReference type="Gene3D" id="3.30.930.10">
    <property type="entry name" value="Bira Bifunctional Protein, Domain 2"/>
    <property type="match status" value="2"/>
</dbReference>
<keyword evidence="6 7" id="KW-0030">Aminoacyl-tRNA synthetase</keyword>
<evidence type="ECO:0000256" key="5">
    <source>
        <dbReference type="ARBA" id="ARBA00022917"/>
    </source>
</evidence>
<sequence>MSRICISDSPKYLGKKIELYGWVDVRRDHGKLIFFDLRDRSGNVQLVVTPQDKDLHSEASKLRPEWVVKIFGEVKERPKDMMNSDSPTGSIEVKVSGLTVLAEAKTPPFDLSGDGYEISEEVRMKYRYLDLRRPRLVRNLTERAKVIKFMRDYLVDAGFIEIETPILGKSTPEGARDYLVPSRLEPGAFYALPQSPQQYKQLLMVAGVEKYFQIVRCFRDEDTRGDRQPEFTQLDIEMSFTDREEVLHIIEDLYLKIVRALYPDKKLTLSDDGRIPRMTYKEVMEKYATDKPDVRKDKNDPNELAFLFVVDFPAFEWKETEKRWDSTHHPFTKPQVANVEEFWKEFKEKPGDMLADQYDFVLNGYEIGGGSIRIHDPELLKAVFQALGNDPKDVEIQFGHMFEAFQHGVPPHGGIAPGVDRFIMILMNEPNIREVIAFPKTGDGRDLMMSAPSEVSDAQLKELGIEIKKKKK</sequence>
<evidence type="ECO:0000256" key="4">
    <source>
        <dbReference type="ARBA" id="ARBA00022840"/>
    </source>
</evidence>
<dbReference type="InterPro" id="IPR006195">
    <property type="entry name" value="aa-tRNA-synth_II"/>
</dbReference>
<evidence type="ECO:0000256" key="6">
    <source>
        <dbReference type="ARBA" id="ARBA00023146"/>
    </source>
</evidence>
<feature type="binding site" evidence="7">
    <location>
        <position position="328"/>
    </location>
    <ligand>
        <name>L-aspartate</name>
        <dbReference type="ChEBI" id="CHEBI:29991"/>
    </ligand>
</feature>
<dbReference type="GO" id="GO:0005737">
    <property type="term" value="C:cytoplasm"/>
    <property type="evidence" value="ECO:0007669"/>
    <property type="project" value="UniProtKB-SubCell"/>
</dbReference>
<dbReference type="InterPro" id="IPR004365">
    <property type="entry name" value="NA-bd_OB_tRNA"/>
</dbReference>
<dbReference type="Proteomes" id="UP000034036">
    <property type="component" value="Unassembled WGS sequence"/>
</dbReference>
<dbReference type="InterPro" id="IPR047090">
    <property type="entry name" value="AspRS_core"/>
</dbReference>
<dbReference type="CDD" id="cd00777">
    <property type="entry name" value="AspRS_core"/>
    <property type="match status" value="1"/>
</dbReference>
<dbReference type="EMBL" id="LCDF01000019">
    <property type="protein sequence ID" value="KKS47130.1"/>
    <property type="molecule type" value="Genomic_DNA"/>
</dbReference>
<dbReference type="SUPFAM" id="SSF50249">
    <property type="entry name" value="Nucleic acid-binding proteins"/>
    <property type="match status" value="1"/>
</dbReference>
<proteinExistence type="inferred from homology"/>
<dbReference type="EC" id="6.1.1.23" evidence="7"/>
<dbReference type="HAMAP" id="MF_00044">
    <property type="entry name" value="Asp_tRNA_synth_type1"/>
    <property type="match status" value="1"/>
</dbReference>
<dbReference type="NCBIfam" id="TIGR00459">
    <property type="entry name" value="aspS_bact"/>
    <property type="match status" value="1"/>
</dbReference>
<dbReference type="STRING" id="1618659.UV11_C0019G0013"/>
<dbReference type="GO" id="GO:0004815">
    <property type="term" value="F:aspartate-tRNA ligase activity"/>
    <property type="evidence" value="ECO:0007669"/>
    <property type="project" value="UniProtKB-UniRule"/>
</dbReference>
<dbReference type="SUPFAM" id="SSF55681">
    <property type="entry name" value="Class II aaRS and biotin synthetases"/>
    <property type="match status" value="1"/>
</dbReference>
<reference evidence="9 10" key="1">
    <citation type="journal article" date="2015" name="Nature">
        <title>rRNA introns, odd ribosomes, and small enigmatic genomes across a large radiation of phyla.</title>
        <authorList>
            <person name="Brown C.T."/>
            <person name="Hug L.A."/>
            <person name="Thomas B.C."/>
            <person name="Sharon I."/>
            <person name="Castelle C.J."/>
            <person name="Singh A."/>
            <person name="Wilkins M.J."/>
            <person name="Williams K.H."/>
            <person name="Banfield J.F."/>
        </authorList>
    </citation>
    <scope>NUCLEOTIDE SEQUENCE [LARGE SCALE GENOMIC DNA]</scope>
</reference>
<feature type="binding site" evidence="7">
    <location>
        <position position="366"/>
    </location>
    <ligand>
        <name>ATP</name>
        <dbReference type="ChEBI" id="CHEBI:30616"/>
    </ligand>
</feature>
<evidence type="ECO:0000256" key="1">
    <source>
        <dbReference type="ARBA" id="ARBA00006303"/>
    </source>
</evidence>
<keyword evidence="4 7" id="KW-0067">ATP-binding</keyword>
<comment type="caution">
    <text evidence="9">The sequence shown here is derived from an EMBL/GenBank/DDBJ whole genome shotgun (WGS) entry which is preliminary data.</text>
</comment>
<dbReference type="GO" id="GO:0006422">
    <property type="term" value="P:aspartyl-tRNA aminoacylation"/>
    <property type="evidence" value="ECO:0007669"/>
    <property type="project" value="UniProtKB-UniRule"/>
</dbReference>
<dbReference type="PATRIC" id="fig|1618659.3.peg.686"/>
<keyword evidence="2 7" id="KW-0436">Ligase</keyword>
<evidence type="ECO:0000313" key="10">
    <source>
        <dbReference type="Proteomes" id="UP000034036"/>
    </source>
</evidence>
<dbReference type="Pfam" id="PF01336">
    <property type="entry name" value="tRNA_anti-codon"/>
    <property type="match status" value="1"/>
</dbReference>
<name>A0A0G0ZEH9_9BACT</name>
<dbReference type="Gene3D" id="2.40.50.140">
    <property type="entry name" value="Nucleic acid-binding proteins"/>
    <property type="match status" value="1"/>
</dbReference>
<dbReference type="GO" id="GO:0005524">
    <property type="term" value="F:ATP binding"/>
    <property type="evidence" value="ECO:0007669"/>
    <property type="project" value="UniProtKB-UniRule"/>
</dbReference>
<feature type="binding site" evidence="7">
    <location>
        <position position="228"/>
    </location>
    <ligand>
        <name>ATP</name>
        <dbReference type="ChEBI" id="CHEBI:30616"/>
    </ligand>
</feature>
<evidence type="ECO:0000256" key="3">
    <source>
        <dbReference type="ARBA" id="ARBA00022741"/>
    </source>
</evidence>
<evidence type="ECO:0000313" key="9">
    <source>
        <dbReference type="EMBL" id="KKS47130.1"/>
    </source>
</evidence>
<dbReference type="AlphaFoldDB" id="A0A0G0ZEH9"/>
<dbReference type="InterPro" id="IPR004364">
    <property type="entry name" value="Aa-tRNA-synt_II"/>
</dbReference>
<keyword evidence="7" id="KW-0963">Cytoplasm</keyword>
<feature type="binding site" evidence="7">
    <location>
        <begin position="418"/>
        <end position="421"/>
    </location>
    <ligand>
        <name>ATP</name>
        <dbReference type="ChEBI" id="CHEBI:30616"/>
    </ligand>
</feature>
<keyword evidence="5 7" id="KW-0648">Protein biosynthesis</keyword>
<comment type="function">
    <text evidence="7">Aspartyl-tRNA synthetase with relaxed tRNA specificity since it is able to aspartylate not only its cognate tRNA(Asp) but also tRNA(Asn). Reaction proceeds in two steps: L-aspartate is first activated by ATP to form Asp-AMP and then transferred to the acceptor end of tRNA(Asp/Asn).</text>
</comment>
<comment type="caution">
    <text evidence="7">Lacks conserved residue(s) required for the propagation of feature annotation.</text>
</comment>
<evidence type="ECO:0000259" key="8">
    <source>
        <dbReference type="PROSITE" id="PS50862"/>
    </source>
</evidence>
<feature type="binding site" evidence="7">
    <location>
        <position position="373"/>
    </location>
    <ligand>
        <name>L-aspartate</name>
        <dbReference type="ChEBI" id="CHEBI:29991"/>
    </ligand>
</feature>
<evidence type="ECO:0000256" key="2">
    <source>
        <dbReference type="ARBA" id="ARBA00022598"/>
    </source>
</evidence>
<evidence type="ECO:0000256" key="7">
    <source>
        <dbReference type="HAMAP-Rule" id="MF_00044"/>
    </source>
</evidence>
<feature type="site" description="Important for tRNA non-discrimination" evidence="7">
    <location>
        <position position="29"/>
    </location>
</feature>
<keyword evidence="3 7" id="KW-0547">Nucleotide-binding</keyword>
<dbReference type="InterPro" id="IPR004524">
    <property type="entry name" value="Asp-tRNA-ligase_1"/>
</dbReference>
<protein>
    <recommendedName>
        <fullName evidence="7">Aspartate--tRNA(Asp/Asn) ligase</fullName>
        <ecNumber evidence="7">6.1.1.23</ecNumber>
    </recommendedName>
    <alternativeName>
        <fullName evidence="7">Aspartyl-tRNA synthetase</fullName>
        <shortName evidence="7">AspRS</shortName>
    </alternativeName>
    <alternativeName>
        <fullName evidence="7">Non-discriminating aspartyl-tRNA synthetase</fullName>
        <shortName evidence="7">ND-AspRS</shortName>
    </alternativeName>
</protein>
<dbReference type="PRINTS" id="PR01042">
    <property type="entry name" value="TRNASYNTHASP"/>
</dbReference>
<dbReference type="PANTHER" id="PTHR22594:SF5">
    <property type="entry name" value="ASPARTATE--TRNA LIGASE, MITOCHONDRIAL"/>
    <property type="match status" value="1"/>
</dbReference>
<dbReference type="InterPro" id="IPR002312">
    <property type="entry name" value="Asp/Asn-tRNA-synth_IIb"/>
</dbReference>
<dbReference type="InterPro" id="IPR004115">
    <property type="entry name" value="GAD-like_sf"/>
</dbReference>
<feature type="domain" description="Aminoacyl-transfer RNA synthetases class-II family profile" evidence="8">
    <location>
        <begin position="143"/>
        <end position="439"/>
    </location>
</feature>
<comment type="similarity">
    <text evidence="1 7">Belongs to the class-II aminoacyl-tRNA synthetase family. Type 1 subfamily.</text>
</comment>
<feature type="binding site" evidence="7">
    <location>
        <position position="173"/>
    </location>
    <ligand>
        <name>L-aspartate</name>
        <dbReference type="ChEBI" id="CHEBI:29991"/>
    </ligand>
</feature>
<organism evidence="9 10">
    <name type="scientific">Candidatus Giovannonibacteria bacterium GW2011_GWF2_42_19</name>
    <dbReference type="NCBI Taxonomy" id="1618659"/>
    <lineage>
        <taxon>Bacteria</taxon>
        <taxon>Candidatus Giovannoniibacteriota</taxon>
    </lineage>
</organism>
<dbReference type="InterPro" id="IPR047089">
    <property type="entry name" value="Asp-tRNA-ligase_1_N"/>
</dbReference>
<dbReference type="InterPro" id="IPR045864">
    <property type="entry name" value="aa-tRNA-synth_II/BPL/LPL"/>
</dbReference>
<dbReference type="Pfam" id="PF00152">
    <property type="entry name" value="tRNA-synt_2"/>
    <property type="match status" value="1"/>
</dbReference>
<accession>A0A0G0ZEH9</accession>
<comment type="subcellular location">
    <subcellularLocation>
        <location evidence="7">Cytoplasm</location>
    </subcellularLocation>
</comment>
<dbReference type="InterPro" id="IPR012340">
    <property type="entry name" value="NA-bd_OB-fold"/>
</dbReference>
<dbReference type="PROSITE" id="PS50862">
    <property type="entry name" value="AA_TRNA_LIGASE_II"/>
    <property type="match status" value="1"/>
</dbReference>
<gene>
    <name evidence="7" type="primary">aspS</name>
    <name evidence="9" type="ORF">UV11_C0019G0013</name>
</gene>
<dbReference type="CDD" id="cd04317">
    <property type="entry name" value="EcAspRS_like_N"/>
    <property type="match status" value="1"/>
</dbReference>
<feature type="binding site" evidence="7">
    <location>
        <position position="219"/>
    </location>
    <ligand>
        <name>L-aspartate</name>
        <dbReference type="ChEBI" id="CHEBI:29991"/>
    </ligand>
</feature>
<comment type="subunit">
    <text evidence="7">Homodimer.</text>
</comment>
<dbReference type="GO" id="GO:0050560">
    <property type="term" value="F:aspartate-tRNA(Asn) ligase activity"/>
    <property type="evidence" value="ECO:0007669"/>
    <property type="project" value="UniProtKB-EC"/>
</dbReference>
<comment type="catalytic activity">
    <reaction evidence="7">
        <text>tRNA(Asx) + L-aspartate + ATP = L-aspartyl-tRNA(Asx) + AMP + diphosphate</text>
        <dbReference type="Rhea" id="RHEA:18349"/>
        <dbReference type="Rhea" id="RHEA-COMP:9710"/>
        <dbReference type="Rhea" id="RHEA-COMP:9711"/>
        <dbReference type="ChEBI" id="CHEBI:29991"/>
        <dbReference type="ChEBI" id="CHEBI:30616"/>
        <dbReference type="ChEBI" id="CHEBI:33019"/>
        <dbReference type="ChEBI" id="CHEBI:78442"/>
        <dbReference type="ChEBI" id="CHEBI:78516"/>
        <dbReference type="ChEBI" id="CHEBI:456215"/>
        <dbReference type="EC" id="6.1.1.23"/>
    </reaction>
</comment>